<dbReference type="Pfam" id="PF06742">
    <property type="entry name" value="DUF1214"/>
    <property type="match status" value="1"/>
</dbReference>
<name>A0A5C7YCL0_9MYCO</name>
<evidence type="ECO:0000313" key="4">
    <source>
        <dbReference type="Proteomes" id="UP000321797"/>
    </source>
</evidence>
<dbReference type="Proteomes" id="UP000321797">
    <property type="component" value="Unassembled WGS sequence"/>
</dbReference>
<dbReference type="Pfam" id="PF06863">
    <property type="entry name" value="DUF1254"/>
    <property type="match status" value="1"/>
</dbReference>
<dbReference type="EMBL" id="SSGD01000011">
    <property type="protein sequence ID" value="TXI59785.1"/>
    <property type="molecule type" value="Genomic_DNA"/>
</dbReference>
<dbReference type="InterPro" id="IPR037050">
    <property type="entry name" value="DUF1254_sf"/>
</dbReference>
<reference evidence="3 4" key="1">
    <citation type="submission" date="2018-09" db="EMBL/GenBank/DDBJ databases">
        <title>Metagenome Assembled Genomes from an Advanced Water Purification Facility.</title>
        <authorList>
            <person name="Stamps B.W."/>
            <person name="Spear J.R."/>
        </authorList>
    </citation>
    <scope>NUCLEOTIDE SEQUENCE [LARGE SCALE GENOMIC DNA]</scope>
    <source>
        <strain evidence="3">Bin_29_2</strain>
    </source>
</reference>
<dbReference type="SUPFAM" id="SSF160935">
    <property type="entry name" value="VPA0735-like"/>
    <property type="match status" value="1"/>
</dbReference>
<gene>
    <name evidence="3" type="ORF">E6Q54_02015</name>
</gene>
<protein>
    <submittedName>
        <fullName evidence="3">DUF1254 domain-containing protein</fullName>
    </submittedName>
</protein>
<comment type="caution">
    <text evidence="3">The sequence shown here is derived from an EMBL/GenBank/DDBJ whole genome shotgun (WGS) entry which is preliminary data.</text>
</comment>
<dbReference type="PANTHER" id="PTHR36509:SF2">
    <property type="entry name" value="BLL3101 PROTEIN"/>
    <property type="match status" value="1"/>
</dbReference>
<dbReference type="Gene3D" id="2.60.40.1610">
    <property type="entry name" value="Domain of unknown function DUF1254"/>
    <property type="match status" value="1"/>
</dbReference>
<proteinExistence type="predicted"/>
<dbReference type="InterPro" id="IPR037049">
    <property type="entry name" value="DUF1214_C_sf"/>
</dbReference>
<sequence length="491" mass="53412">MADTLTRRRGARWNADQTGNDVKHWTALGVIVAMLAVVSGCGTGQQEPADAKPSAGQVREIAKQAYIYGFPMVDSYRIQHAFFVGKAGPQDKGAWNHALSTARVFTPADTTVQTPNADTPYTMLGADLRAEPLVLTVPPIEAGRYYSLQFIDGYTYNFDYVGSRTTGNGGGRYLLAGPGWNGDKPDGVNQVIRSDTDFALVIYRTQLFDPADIGDVKEIQAGYTVQPLSAYLGQPAASAPPVDFVAPLTPEEQKTSPRFFEILSFLLKYAPVMPGEQDLRARFATIGIGPDGSFDADTLSAETRDAVQAGMADAWAELDAFKKDKLESGQVTSGQLFGTREYLDGNYLYRMAGAVVGIYGNSRDEAVYPVLAVDSAGDPLTGAHHYTLRFAPGALPPVNAFWSLTMYKMPESLLVANPIDRYLINSPMLPDLIRDPDGGITIDVAHQSPGADREANWLPAPEGPFQMILRLYWPKEEALNGSWEAPKAVKR</sequence>
<evidence type="ECO:0000259" key="1">
    <source>
        <dbReference type="Pfam" id="PF06742"/>
    </source>
</evidence>
<evidence type="ECO:0000313" key="3">
    <source>
        <dbReference type="EMBL" id="TXI59785.1"/>
    </source>
</evidence>
<accession>A0A5C7YCL0</accession>
<evidence type="ECO:0000259" key="2">
    <source>
        <dbReference type="Pfam" id="PF06863"/>
    </source>
</evidence>
<feature type="domain" description="DUF1214" evidence="1">
    <location>
        <begin position="365"/>
        <end position="476"/>
    </location>
</feature>
<dbReference type="InterPro" id="IPR010621">
    <property type="entry name" value="DUF1214"/>
</dbReference>
<feature type="domain" description="DUF1254" evidence="2">
    <location>
        <begin position="96"/>
        <end position="227"/>
    </location>
</feature>
<dbReference type="PANTHER" id="PTHR36509">
    <property type="entry name" value="BLL3101 PROTEIN"/>
    <property type="match status" value="1"/>
</dbReference>
<dbReference type="Gene3D" id="2.60.120.600">
    <property type="entry name" value="Domain of unknown function DUF1214, C-terminal domain"/>
    <property type="match status" value="1"/>
</dbReference>
<dbReference type="AlphaFoldDB" id="A0A5C7YCL0"/>
<organism evidence="3 4">
    <name type="scientific">Mycolicibacter arupensis</name>
    <dbReference type="NCBI Taxonomy" id="342002"/>
    <lineage>
        <taxon>Bacteria</taxon>
        <taxon>Bacillati</taxon>
        <taxon>Actinomycetota</taxon>
        <taxon>Actinomycetes</taxon>
        <taxon>Mycobacteriales</taxon>
        <taxon>Mycobacteriaceae</taxon>
        <taxon>Mycolicibacter</taxon>
    </lineage>
</organism>
<dbReference type="InterPro" id="IPR010679">
    <property type="entry name" value="DUF1254"/>
</dbReference>